<evidence type="ECO:0000256" key="2">
    <source>
        <dbReference type="SAM" id="Phobius"/>
    </source>
</evidence>
<dbReference type="AlphaFoldDB" id="H3NKN5"/>
<name>H3NKN5_9LACT</name>
<dbReference type="OrthoDB" id="9776634at2"/>
<reference evidence="3 4" key="1">
    <citation type="submission" date="2012-01" db="EMBL/GenBank/DDBJ databases">
        <title>The Genome Sequence of Facklamia languida CCUG 37842.</title>
        <authorList>
            <consortium name="The Broad Institute Genome Sequencing Platform"/>
            <person name="Earl A."/>
            <person name="Ward D."/>
            <person name="Feldgarden M."/>
            <person name="Gevers D."/>
            <person name="Huys G."/>
            <person name="Young S.K."/>
            <person name="Zeng Q."/>
            <person name="Gargeya S."/>
            <person name="Fitzgerald M."/>
            <person name="Haas B."/>
            <person name="Abouelleil A."/>
            <person name="Alvarado L."/>
            <person name="Arachchi H.M."/>
            <person name="Berlin A."/>
            <person name="Chapman S.B."/>
            <person name="Gearin G."/>
            <person name="Goldberg J."/>
            <person name="Griggs A."/>
            <person name="Gujja S."/>
            <person name="Hansen M."/>
            <person name="Heiman D."/>
            <person name="Howarth C."/>
            <person name="Larimer J."/>
            <person name="Lui A."/>
            <person name="MacDonald P.J.P."/>
            <person name="McCowen C."/>
            <person name="Montmayeur A."/>
            <person name="Murphy C."/>
            <person name="Neiman D."/>
            <person name="Pearson M."/>
            <person name="Priest M."/>
            <person name="Roberts A."/>
            <person name="Saif S."/>
            <person name="Shea T."/>
            <person name="Sisk P."/>
            <person name="Stolte C."/>
            <person name="Sykes S."/>
            <person name="Wortman J."/>
            <person name="Nusbaum C."/>
            <person name="Birren B."/>
        </authorList>
    </citation>
    <scope>NUCLEOTIDE SEQUENCE [LARGE SCALE GENOMIC DNA]</scope>
    <source>
        <strain evidence="3 4">CCUG 37842</strain>
    </source>
</reference>
<dbReference type="EMBL" id="AGEG01000016">
    <property type="protein sequence ID" value="EHR36163.1"/>
    <property type="molecule type" value="Genomic_DNA"/>
</dbReference>
<accession>H3NKN5</accession>
<comment type="caution">
    <text evidence="3">The sequence shown here is derived from an EMBL/GenBank/DDBJ whole genome shotgun (WGS) entry which is preliminary data.</text>
</comment>
<dbReference type="PATRIC" id="fig|883113.3.peg.1422"/>
<sequence>MNQPPHQPNQRFVWVLVLLMLFSAFMLVWLNKDAIQEKGASLRATTQTSLVEEEETSQIQTTTQATTVEEAIETTEADDGTETSQQTETTELEVTTTTRELTLKEKYAQLPEGQEYSIYQYNEDRIDDLHVKRGFEVMIERLKEEGKFYSTVDYHLTFYPTLDENIYNITLDEYYADKVIHRGHYRFDYRAKKVAKY</sequence>
<dbReference type="HOGENOM" id="CLU_1486947_0_0_9"/>
<organism evidence="3 4">
    <name type="scientific">Facklamia languida CCUG 37842</name>
    <dbReference type="NCBI Taxonomy" id="883113"/>
    <lineage>
        <taxon>Bacteria</taxon>
        <taxon>Bacillati</taxon>
        <taxon>Bacillota</taxon>
        <taxon>Bacilli</taxon>
        <taxon>Lactobacillales</taxon>
        <taxon>Aerococcaceae</taxon>
        <taxon>Facklamia</taxon>
    </lineage>
</organism>
<evidence type="ECO:0000256" key="1">
    <source>
        <dbReference type="SAM" id="MobiDB-lite"/>
    </source>
</evidence>
<evidence type="ECO:0000313" key="3">
    <source>
        <dbReference type="EMBL" id="EHR36163.1"/>
    </source>
</evidence>
<dbReference type="Proteomes" id="UP000006190">
    <property type="component" value="Unassembled WGS sequence"/>
</dbReference>
<protein>
    <submittedName>
        <fullName evidence="3">Uncharacterized protein</fullName>
    </submittedName>
</protein>
<feature type="compositionally biased region" description="Low complexity" evidence="1">
    <location>
        <begin position="82"/>
        <end position="96"/>
    </location>
</feature>
<dbReference type="RefSeq" id="WP_006309636.1">
    <property type="nucleotide sequence ID" value="NZ_JH601133.1"/>
</dbReference>
<evidence type="ECO:0000313" key="4">
    <source>
        <dbReference type="Proteomes" id="UP000006190"/>
    </source>
</evidence>
<feature type="transmembrane region" description="Helical" evidence="2">
    <location>
        <begin position="12"/>
        <end position="30"/>
    </location>
</feature>
<keyword evidence="2" id="KW-0812">Transmembrane</keyword>
<gene>
    <name evidence="3" type="ORF">HMPREF9708_01424</name>
</gene>
<keyword evidence="2" id="KW-1133">Transmembrane helix</keyword>
<keyword evidence="4" id="KW-1185">Reference proteome</keyword>
<keyword evidence="2" id="KW-0472">Membrane</keyword>
<feature type="region of interest" description="Disordered" evidence="1">
    <location>
        <begin position="74"/>
        <end position="96"/>
    </location>
</feature>
<proteinExistence type="predicted"/>